<evidence type="ECO:0000259" key="3">
    <source>
        <dbReference type="PROSITE" id="PS51352"/>
    </source>
</evidence>
<accession>A0A0F9M515</accession>
<dbReference type="PANTHER" id="PTHR12151">
    <property type="entry name" value="ELECTRON TRANSPORT PROTIN SCO1/SENC FAMILY MEMBER"/>
    <property type="match status" value="1"/>
</dbReference>
<comment type="caution">
    <text evidence="4">The sequence shown here is derived from an EMBL/GenBank/DDBJ whole genome shotgun (WGS) entry which is preliminary data.</text>
</comment>
<sequence>MFLILLYSQGLKGNINIRKSEGLKKAFDFELVNQNSQSVRLNQFQGKHVVLGFFYTRCGMPKMCPLTTKKFRQLQELGNSSGLEDRMVLLLVTFDPEFDVPGILKKYANMYNAKTDNWHFLTGTVVRITEVCQEYGIVHEDQESGQIRHSMITYLIDTEGYIKKFYVGQNWTPEELKKQIIANQKPNKSKGRK</sequence>
<evidence type="ECO:0000313" key="4">
    <source>
        <dbReference type="EMBL" id="KKM71755.1"/>
    </source>
</evidence>
<feature type="domain" description="Thioredoxin" evidence="3">
    <location>
        <begin position="20"/>
        <end position="185"/>
    </location>
</feature>
<dbReference type="Pfam" id="PF02630">
    <property type="entry name" value="SCO1-SenC"/>
    <property type="match status" value="1"/>
</dbReference>
<gene>
    <name evidence="4" type="ORF">LCGC14_1427430</name>
</gene>
<keyword evidence="2" id="KW-0186">Copper</keyword>
<name>A0A0F9M515_9ZZZZ</name>
<protein>
    <recommendedName>
        <fullName evidence="3">Thioredoxin domain-containing protein</fullName>
    </recommendedName>
</protein>
<dbReference type="CDD" id="cd02968">
    <property type="entry name" value="SCO"/>
    <property type="match status" value="1"/>
</dbReference>
<proteinExistence type="inferred from homology"/>
<evidence type="ECO:0000256" key="1">
    <source>
        <dbReference type="ARBA" id="ARBA00010996"/>
    </source>
</evidence>
<dbReference type="AlphaFoldDB" id="A0A0F9M515"/>
<dbReference type="EMBL" id="LAZR01009581">
    <property type="protein sequence ID" value="KKM71755.1"/>
    <property type="molecule type" value="Genomic_DNA"/>
</dbReference>
<dbReference type="InterPro" id="IPR003782">
    <property type="entry name" value="SCO1/SenC"/>
</dbReference>
<dbReference type="SUPFAM" id="SSF52833">
    <property type="entry name" value="Thioredoxin-like"/>
    <property type="match status" value="1"/>
</dbReference>
<dbReference type="InterPro" id="IPR036249">
    <property type="entry name" value="Thioredoxin-like_sf"/>
</dbReference>
<dbReference type="InterPro" id="IPR013766">
    <property type="entry name" value="Thioredoxin_domain"/>
</dbReference>
<dbReference type="PANTHER" id="PTHR12151:SF25">
    <property type="entry name" value="LINALOOL DEHYDRATASE_ISOMERASE DOMAIN-CONTAINING PROTEIN"/>
    <property type="match status" value="1"/>
</dbReference>
<dbReference type="PROSITE" id="PS51352">
    <property type="entry name" value="THIOREDOXIN_2"/>
    <property type="match status" value="1"/>
</dbReference>
<organism evidence="4">
    <name type="scientific">marine sediment metagenome</name>
    <dbReference type="NCBI Taxonomy" id="412755"/>
    <lineage>
        <taxon>unclassified sequences</taxon>
        <taxon>metagenomes</taxon>
        <taxon>ecological metagenomes</taxon>
    </lineage>
</organism>
<dbReference type="Gene3D" id="3.40.30.10">
    <property type="entry name" value="Glutaredoxin"/>
    <property type="match status" value="1"/>
</dbReference>
<comment type="similarity">
    <text evidence="1">Belongs to the SCO1/2 family.</text>
</comment>
<evidence type="ECO:0000256" key="2">
    <source>
        <dbReference type="ARBA" id="ARBA00023008"/>
    </source>
</evidence>
<reference evidence="4" key="1">
    <citation type="journal article" date="2015" name="Nature">
        <title>Complex archaea that bridge the gap between prokaryotes and eukaryotes.</title>
        <authorList>
            <person name="Spang A."/>
            <person name="Saw J.H."/>
            <person name="Jorgensen S.L."/>
            <person name="Zaremba-Niedzwiedzka K."/>
            <person name="Martijn J."/>
            <person name="Lind A.E."/>
            <person name="van Eijk R."/>
            <person name="Schleper C."/>
            <person name="Guy L."/>
            <person name="Ettema T.J."/>
        </authorList>
    </citation>
    <scope>NUCLEOTIDE SEQUENCE</scope>
</reference>